<proteinExistence type="predicted"/>
<keyword evidence="1" id="KW-0808">Transferase</keyword>
<reference evidence="1" key="1">
    <citation type="submission" date="2018-07" db="EMBL/GenBank/DDBJ databases">
        <authorList>
            <person name="Quirk P.G."/>
            <person name="Krulwich T.A."/>
        </authorList>
    </citation>
    <scope>NUCLEOTIDE SEQUENCE</scope>
</reference>
<dbReference type="AlphaFoldDB" id="A0A380TGW6"/>
<dbReference type="Gene3D" id="3.40.50.150">
    <property type="entry name" value="Vaccinia Virus protein VP39"/>
    <property type="match status" value="1"/>
</dbReference>
<dbReference type="SUPFAM" id="SSF53335">
    <property type="entry name" value="S-adenosyl-L-methionine-dependent methyltransferases"/>
    <property type="match status" value="1"/>
</dbReference>
<dbReference type="InterPro" id="IPR029063">
    <property type="entry name" value="SAM-dependent_MTases_sf"/>
</dbReference>
<gene>
    <name evidence="1" type="ORF">DF3PB_490006</name>
</gene>
<sequence>MGRCLRGAISRAARTLPFAHALRLRLRSRQQIYATAYESKAWRSDESGSGTGSELRATAELRARLPEILQRLEVRTFLDAPCGDWNWMRLVDLPVDRYIGIDIVPTVIDDNQKRYGSEKVRFACLDLTTDPLPAANLVLCRACLFHLSFADGRAVLNNLKKTGATYLLTNYFTDVARNVDQFTGVPWRPLDLRQPPFAFPEPIESFHDHGDVVPTLVLGLWRFADLRL</sequence>
<accession>A0A380TGW6</accession>
<organism evidence="1">
    <name type="scientific">metagenome</name>
    <dbReference type="NCBI Taxonomy" id="256318"/>
    <lineage>
        <taxon>unclassified sequences</taxon>
        <taxon>metagenomes</taxon>
    </lineage>
</organism>
<dbReference type="GO" id="GO:0008168">
    <property type="term" value="F:methyltransferase activity"/>
    <property type="evidence" value="ECO:0007669"/>
    <property type="project" value="UniProtKB-KW"/>
</dbReference>
<protein>
    <submittedName>
        <fullName evidence="1">Methyltransferase domain-containing protein</fullName>
    </submittedName>
</protein>
<name>A0A380TGW6_9ZZZZ</name>
<dbReference type="GO" id="GO:0032259">
    <property type="term" value="P:methylation"/>
    <property type="evidence" value="ECO:0007669"/>
    <property type="project" value="UniProtKB-KW"/>
</dbReference>
<dbReference type="EMBL" id="UIDG01000434">
    <property type="protein sequence ID" value="SUS07690.1"/>
    <property type="molecule type" value="Genomic_DNA"/>
</dbReference>
<evidence type="ECO:0000313" key="1">
    <source>
        <dbReference type="EMBL" id="SUS07690.1"/>
    </source>
</evidence>
<keyword evidence="1" id="KW-0489">Methyltransferase</keyword>